<comment type="similarity">
    <text evidence="10">Belongs to the ApbE family.</text>
</comment>
<proteinExistence type="inferred from homology"/>
<dbReference type="AlphaFoldDB" id="A0A1R1F3M0"/>
<evidence type="ECO:0000313" key="12">
    <source>
        <dbReference type="EMBL" id="OMF58667.1"/>
    </source>
</evidence>
<protein>
    <recommendedName>
        <fullName evidence="2 10">FAD:protein FMN transferase</fullName>
        <ecNumber evidence="1 10">2.7.1.180</ecNumber>
    </recommendedName>
    <alternativeName>
        <fullName evidence="8 10">Flavin transferase</fullName>
    </alternativeName>
</protein>
<dbReference type="PANTHER" id="PTHR30040:SF2">
    <property type="entry name" value="FAD:PROTEIN FMN TRANSFERASE"/>
    <property type="match status" value="1"/>
</dbReference>
<dbReference type="PANTHER" id="PTHR30040">
    <property type="entry name" value="THIAMINE BIOSYNTHESIS LIPOPROTEIN APBE"/>
    <property type="match status" value="1"/>
</dbReference>
<sequence length="317" mass="34479">MHTFRAMNTEFVTQGLSEAEQGEAESWFAFVEKHLTRFDPGSELSRLNRSAGRPFMATPILFEAVSVAVDYYHWADGVFNPFLGQLLTDLGYGRSFGETAAEEEVSSQEPDRTEANARLLGAFGPEIGAKLNPLLRSIELPPAWSVDLGGIAKGWSAEKFAGMMCRKGIAHGAVSAGGDMMLWGGEDRPQQVNIADPFALDRDMDSLVIRRNAGVATSSRLKRKWLDGEGQERHHILDPRTMMPSLTDVVQATVIHPSLTAAEVYAKCLLILGLQAGAAWLERKHPAAAAVLVCEDGSVCTAGFIEAYRQENGKEAG</sequence>
<dbReference type="InterPro" id="IPR024932">
    <property type="entry name" value="ApbE"/>
</dbReference>
<keyword evidence="4 10" id="KW-0808">Transferase</keyword>
<dbReference type="STRING" id="297318.BK138_09205"/>
<keyword evidence="13" id="KW-1185">Reference proteome</keyword>
<evidence type="ECO:0000256" key="9">
    <source>
        <dbReference type="ARBA" id="ARBA00048540"/>
    </source>
</evidence>
<name>A0A1R1F3M0_9BACL</name>
<feature type="binding site" evidence="11">
    <location>
        <position position="150"/>
    </location>
    <ligand>
        <name>Mg(2+)</name>
        <dbReference type="ChEBI" id="CHEBI:18420"/>
    </ligand>
</feature>
<dbReference type="EC" id="2.7.1.180" evidence="1 10"/>
<evidence type="ECO:0000256" key="5">
    <source>
        <dbReference type="ARBA" id="ARBA00022723"/>
    </source>
</evidence>
<dbReference type="Pfam" id="PF02424">
    <property type="entry name" value="ApbE"/>
    <property type="match status" value="1"/>
</dbReference>
<dbReference type="SUPFAM" id="SSF143631">
    <property type="entry name" value="ApbE-like"/>
    <property type="match status" value="1"/>
</dbReference>
<gene>
    <name evidence="12" type="ORF">BK138_09205</name>
</gene>
<evidence type="ECO:0000256" key="8">
    <source>
        <dbReference type="ARBA" id="ARBA00031306"/>
    </source>
</evidence>
<dbReference type="GO" id="GO:0046872">
    <property type="term" value="F:metal ion binding"/>
    <property type="evidence" value="ECO:0007669"/>
    <property type="project" value="UniProtKB-UniRule"/>
</dbReference>
<evidence type="ECO:0000256" key="10">
    <source>
        <dbReference type="PIRNR" id="PIRNR006268"/>
    </source>
</evidence>
<dbReference type="RefSeq" id="WP_076168606.1">
    <property type="nucleotide sequence ID" value="NZ_MRTP01000001.1"/>
</dbReference>
<dbReference type="Proteomes" id="UP000187172">
    <property type="component" value="Unassembled WGS sequence"/>
</dbReference>
<evidence type="ECO:0000256" key="7">
    <source>
        <dbReference type="ARBA" id="ARBA00022842"/>
    </source>
</evidence>
<organism evidence="12 13">
    <name type="scientific">Paenibacillus rhizosphaerae</name>
    <dbReference type="NCBI Taxonomy" id="297318"/>
    <lineage>
        <taxon>Bacteria</taxon>
        <taxon>Bacillati</taxon>
        <taxon>Bacillota</taxon>
        <taxon>Bacilli</taxon>
        <taxon>Bacillales</taxon>
        <taxon>Paenibacillaceae</taxon>
        <taxon>Paenibacillus</taxon>
    </lineage>
</organism>
<keyword evidence="7 10" id="KW-0460">Magnesium</keyword>
<dbReference type="EMBL" id="MRTP01000001">
    <property type="protein sequence ID" value="OMF58667.1"/>
    <property type="molecule type" value="Genomic_DNA"/>
</dbReference>
<evidence type="ECO:0000256" key="1">
    <source>
        <dbReference type="ARBA" id="ARBA00011955"/>
    </source>
</evidence>
<comment type="cofactor">
    <cofactor evidence="11">
        <name>Mg(2+)</name>
        <dbReference type="ChEBI" id="CHEBI:18420"/>
    </cofactor>
    <cofactor evidence="11">
        <name>Mn(2+)</name>
        <dbReference type="ChEBI" id="CHEBI:29035"/>
    </cofactor>
    <text evidence="11">Magnesium. Can also use manganese.</text>
</comment>
<dbReference type="InterPro" id="IPR003374">
    <property type="entry name" value="ApbE-like_sf"/>
</dbReference>
<reference evidence="12 13" key="1">
    <citation type="submission" date="2016-11" db="EMBL/GenBank/DDBJ databases">
        <title>Paenibacillus species isolates.</title>
        <authorList>
            <person name="Beno S.M."/>
        </authorList>
    </citation>
    <scope>NUCLEOTIDE SEQUENCE [LARGE SCALE GENOMIC DNA]</scope>
    <source>
        <strain evidence="12 13">FSL R5-0378</strain>
    </source>
</reference>
<evidence type="ECO:0000313" key="13">
    <source>
        <dbReference type="Proteomes" id="UP000187172"/>
    </source>
</evidence>
<comment type="caution">
    <text evidence="12">The sequence shown here is derived from an EMBL/GenBank/DDBJ whole genome shotgun (WGS) entry which is preliminary data.</text>
</comment>
<evidence type="ECO:0000256" key="4">
    <source>
        <dbReference type="ARBA" id="ARBA00022679"/>
    </source>
</evidence>
<comment type="catalytic activity">
    <reaction evidence="9 10">
        <text>L-threonyl-[protein] + FAD = FMN-L-threonyl-[protein] + AMP + H(+)</text>
        <dbReference type="Rhea" id="RHEA:36847"/>
        <dbReference type="Rhea" id="RHEA-COMP:11060"/>
        <dbReference type="Rhea" id="RHEA-COMP:11061"/>
        <dbReference type="ChEBI" id="CHEBI:15378"/>
        <dbReference type="ChEBI" id="CHEBI:30013"/>
        <dbReference type="ChEBI" id="CHEBI:57692"/>
        <dbReference type="ChEBI" id="CHEBI:74257"/>
        <dbReference type="ChEBI" id="CHEBI:456215"/>
        <dbReference type="EC" id="2.7.1.180"/>
    </reaction>
</comment>
<keyword evidence="5 10" id="KW-0479">Metal-binding</keyword>
<evidence type="ECO:0000256" key="6">
    <source>
        <dbReference type="ARBA" id="ARBA00022827"/>
    </source>
</evidence>
<evidence type="ECO:0000256" key="2">
    <source>
        <dbReference type="ARBA" id="ARBA00016337"/>
    </source>
</evidence>
<evidence type="ECO:0000256" key="3">
    <source>
        <dbReference type="ARBA" id="ARBA00022630"/>
    </source>
</evidence>
<keyword evidence="3 10" id="KW-0285">Flavoprotein</keyword>
<dbReference type="GO" id="GO:0016740">
    <property type="term" value="F:transferase activity"/>
    <property type="evidence" value="ECO:0007669"/>
    <property type="project" value="UniProtKB-UniRule"/>
</dbReference>
<keyword evidence="6 10" id="KW-0274">FAD</keyword>
<dbReference type="PIRSF" id="PIRSF006268">
    <property type="entry name" value="ApbE"/>
    <property type="match status" value="1"/>
</dbReference>
<accession>A0A1R1F3M0</accession>
<dbReference type="Gene3D" id="3.10.520.10">
    <property type="entry name" value="ApbE-like domains"/>
    <property type="match status" value="1"/>
</dbReference>
<evidence type="ECO:0000256" key="11">
    <source>
        <dbReference type="PIRSR" id="PIRSR006268-2"/>
    </source>
</evidence>